<sequence>MNGTKAIYCKELKRVFKDSKMIFSLFILPVVLMVGIYSLMGYLGNKESQNTKEHVATVSIQNAPEDMAGHMADFIGKANVSYLKADETLDAAKDDIYNGKLDLLVVFPQDFSQQIANYKEGDPIPDIQTFYNPSENYSQHAHDEFTTSLNGYQKALLADRLGNLDMITIFTIDNTNQNSIIQDDAKASGQFLAMLLPYLVTILLFAGTMSLGTDSITGEKERGTLASMLVTPISRFEIALGKLLALMTLSIMSASVYIIALTVSLPKSMASMGAENMTVTFTAGQIIMIAAIIIALAFLYVALVGIVSVFARTVKEAASYVTPLYIIVIVAGLFTMISPSSGHATYEYLIPIYNCSIALGEIFTRELTVLHFAMTLGITVLVGGAVTAIIAKAFSSERIMFNA</sequence>
<keyword evidence="2 5" id="KW-0812">Transmembrane</keyword>
<reference evidence="7 8" key="1">
    <citation type="journal article" date="2019" name="Anaerobe">
        <title>Detection of Robinsoniella peoriensis in multiple bone samples of a trauma patient.</title>
        <authorList>
            <person name="Schrottner P."/>
            <person name="Hartwich K."/>
            <person name="Bunk B."/>
            <person name="Schober I."/>
            <person name="Helbig S."/>
            <person name="Rudolph W.W."/>
            <person name="Gunzer F."/>
        </authorList>
    </citation>
    <scope>NUCLEOTIDE SEQUENCE [LARGE SCALE GENOMIC DNA]</scope>
    <source>
        <strain evidence="7 8">DSM 106044</strain>
    </source>
</reference>
<feature type="transmembrane region" description="Helical" evidence="5">
    <location>
        <begin position="21"/>
        <end position="43"/>
    </location>
</feature>
<dbReference type="GO" id="GO:0140359">
    <property type="term" value="F:ABC-type transporter activity"/>
    <property type="evidence" value="ECO:0007669"/>
    <property type="project" value="InterPro"/>
</dbReference>
<feature type="transmembrane region" description="Helical" evidence="5">
    <location>
        <begin position="243"/>
        <end position="266"/>
    </location>
</feature>
<dbReference type="STRING" id="180332.GCA_000797495_05731"/>
<accession>A0A4U8QAY5</accession>
<feature type="transmembrane region" description="Helical" evidence="5">
    <location>
        <begin position="191"/>
        <end position="212"/>
    </location>
</feature>
<keyword evidence="8" id="KW-1185">Reference proteome</keyword>
<dbReference type="PANTHER" id="PTHR43471:SF3">
    <property type="entry name" value="ABC TRANSPORTER PERMEASE PROTEIN NATB"/>
    <property type="match status" value="1"/>
</dbReference>
<dbReference type="GO" id="GO:0016020">
    <property type="term" value="C:membrane"/>
    <property type="evidence" value="ECO:0007669"/>
    <property type="project" value="UniProtKB-SubCell"/>
</dbReference>
<evidence type="ECO:0000259" key="6">
    <source>
        <dbReference type="Pfam" id="PF12698"/>
    </source>
</evidence>
<comment type="caution">
    <text evidence="7">The sequence shown here is derived from an EMBL/GenBank/DDBJ whole genome shotgun (WGS) entry which is preliminary data.</text>
</comment>
<dbReference type="AlphaFoldDB" id="A0A4U8QAY5"/>
<evidence type="ECO:0000313" key="8">
    <source>
        <dbReference type="Proteomes" id="UP000306509"/>
    </source>
</evidence>
<evidence type="ECO:0000256" key="5">
    <source>
        <dbReference type="SAM" id="Phobius"/>
    </source>
</evidence>
<dbReference type="Pfam" id="PF12698">
    <property type="entry name" value="ABC2_membrane_3"/>
    <property type="match status" value="1"/>
</dbReference>
<evidence type="ECO:0000313" key="7">
    <source>
        <dbReference type="EMBL" id="TLC99035.1"/>
    </source>
</evidence>
<gene>
    <name evidence="7" type="primary">ybhR</name>
    <name evidence="7" type="ORF">DSM106044_04181</name>
</gene>
<evidence type="ECO:0000256" key="2">
    <source>
        <dbReference type="ARBA" id="ARBA00022692"/>
    </source>
</evidence>
<dbReference type="InterPro" id="IPR013525">
    <property type="entry name" value="ABC2_TM"/>
</dbReference>
<dbReference type="EMBL" id="QGQD01000078">
    <property type="protein sequence ID" value="TLC99035.1"/>
    <property type="molecule type" value="Genomic_DNA"/>
</dbReference>
<evidence type="ECO:0000256" key="1">
    <source>
        <dbReference type="ARBA" id="ARBA00004141"/>
    </source>
</evidence>
<feature type="transmembrane region" description="Helical" evidence="5">
    <location>
        <begin position="286"/>
        <end position="310"/>
    </location>
</feature>
<name>A0A4U8QAY5_9FIRM</name>
<proteinExistence type="predicted"/>
<protein>
    <submittedName>
        <fullName evidence="7">Inner membrane transport permease YbhR</fullName>
    </submittedName>
</protein>
<dbReference type="Proteomes" id="UP000306509">
    <property type="component" value="Unassembled WGS sequence"/>
</dbReference>
<evidence type="ECO:0000256" key="3">
    <source>
        <dbReference type="ARBA" id="ARBA00022989"/>
    </source>
</evidence>
<comment type="subcellular location">
    <subcellularLocation>
        <location evidence="1">Membrane</location>
        <topology evidence="1">Multi-pass membrane protein</topology>
    </subcellularLocation>
</comment>
<dbReference type="Gene3D" id="3.40.1710.10">
    <property type="entry name" value="abc type-2 transporter like domain"/>
    <property type="match status" value="1"/>
</dbReference>
<organism evidence="7 8">
    <name type="scientific">Robinsoniella peoriensis</name>
    <dbReference type="NCBI Taxonomy" id="180332"/>
    <lineage>
        <taxon>Bacteria</taxon>
        <taxon>Bacillati</taxon>
        <taxon>Bacillota</taxon>
        <taxon>Clostridia</taxon>
        <taxon>Lachnospirales</taxon>
        <taxon>Lachnospiraceae</taxon>
        <taxon>Robinsoniella</taxon>
    </lineage>
</organism>
<dbReference type="PANTHER" id="PTHR43471">
    <property type="entry name" value="ABC TRANSPORTER PERMEASE"/>
    <property type="match status" value="1"/>
</dbReference>
<feature type="transmembrane region" description="Helical" evidence="5">
    <location>
        <begin position="317"/>
        <end position="337"/>
    </location>
</feature>
<feature type="transmembrane region" description="Helical" evidence="5">
    <location>
        <begin position="369"/>
        <end position="391"/>
    </location>
</feature>
<keyword evidence="3 5" id="KW-1133">Transmembrane helix</keyword>
<keyword evidence="4 5" id="KW-0472">Membrane</keyword>
<feature type="domain" description="ABC-2 type transporter transmembrane" evidence="6">
    <location>
        <begin position="21"/>
        <end position="389"/>
    </location>
</feature>
<evidence type="ECO:0000256" key="4">
    <source>
        <dbReference type="ARBA" id="ARBA00023136"/>
    </source>
</evidence>
<dbReference type="RefSeq" id="WP_027295036.1">
    <property type="nucleotide sequence ID" value="NZ_JTGN01000018.1"/>
</dbReference>